<sequence>MSLFPSYRNGLQRIAADSGHLLRALDSTSRTTLKPRISESSSSLSTPCAFPLPRPPTPELMAMGLSESIAHLLSLAFVQAFHLLKQKFEAELQHADEACIEIISTRNTLMPKFQDRMRSIYVLKFLDAVKVCTSEGMVAIQSRLLDVNLKSKPSLNISWQAIFETASIDTSGATAAGPPVEIEDDDLSKPSIKLAEEKNCETNFNFPTAGDEKSDCLRHGRTLVELPHLFRSRSHSDHAEFEDLFSHDVSTSAFPKQYPCPAPTSSNCCLTILSRGFKRVMRHTPAPTIDSLVETMGRFTVAERVSMTNVLNKVQDDTVHDQLMPSSHTPSSPQFPFTASSYMGVRQGHVNALPTPPTTPRSSSSCPSPSHTTQPITYNCRAAVMPKRSQAVPSACVPSQTAKNSREISTSNNLSPPISAPGNPVDKPNGSSLSIDTPSTPLPFPPRRRKVMALPTRRPLSSHPSASVVSSSTTAPSASFAPLSVANIFALCQPISPSTRSRSIIPRTPSLVSLASSDSTSSSPDELNTPPSTPPAFVTRFPSPISSSSPISMSKYEPGASSSGVFQSSPTPLPKKLEITSPSEPAPLFSFSTGIKREERSFSFTFSRW</sequence>
<organism evidence="2">
    <name type="scientific">Heterobasidion parviporum</name>
    <dbReference type="NCBI Taxonomy" id="207832"/>
    <lineage>
        <taxon>Eukaryota</taxon>
        <taxon>Fungi</taxon>
        <taxon>Dikarya</taxon>
        <taxon>Basidiomycota</taxon>
        <taxon>Agaricomycotina</taxon>
        <taxon>Agaricomycetes</taxon>
        <taxon>Russulales</taxon>
        <taxon>Bondarzewiaceae</taxon>
        <taxon>Heterobasidion</taxon>
        <taxon>Heterobasidion annosum species complex</taxon>
    </lineage>
</organism>
<feature type="region of interest" description="Disordered" evidence="1">
    <location>
        <begin position="513"/>
        <end position="590"/>
    </location>
</feature>
<dbReference type="EMBL" id="KF280377">
    <property type="protein sequence ID" value="AGS09329.1"/>
    <property type="molecule type" value="Genomic_DNA"/>
</dbReference>
<proteinExistence type="predicted"/>
<protein>
    <submittedName>
        <fullName evidence="2">B2 mating type protein</fullName>
    </submittedName>
</protein>
<feature type="compositionally biased region" description="Low complexity" evidence="1">
    <location>
        <begin position="542"/>
        <end position="554"/>
    </location>
</feature>
<feature type="region of interest" description="Disordered" evidence="1">
    <location>
        <begin position="348"/>
        <end position="373"/>
    </location>
</feature>
<feature type="compositionally biased region" description="Low complexity" evidence="1">
    <location>
        <begin position="513"/>
        <end position="525"/>
    </location>
</feature>
<feature type="compositionally biased region" description="Polar residues" evidence="1">
    <location>
        <begin position="560"/>
        <end position="570"/>
    </location>
</feature>
<feature type="compositionally biased region" description="Polar residues" evidence="1">
    <location>
        <begin position="397"/>
        <end position="416"/>
    </location>
</feature>
<reference evidence="2" key="2">
    <citation type="submission" date="2013-06" db="EMBL/GenBank/DDBJ databases">
        <authorList>
            <person name="van Diepen L.T.A."/>
            <person name="Olson A."/>
            <person name="Ihrmark K."/>
            <person name="Stenlid J."/>
            <person name="James T.Y."/>
        </authorList>
    </citation>
    <scope>NUCLEOTIDE SEQUENCE</scope>
    <source>
        <strain evidence="2">Fas_11</strain>
    </source>
</reference>
<evidence type="ECO:0000256" key="1">
    <source>
        <dbReference type="SAM" id="MobiDB-lite"/>
    </source>
</evidence>
<reference evidence="2" key="1">
    <citation type="journal article" date="2013" name="Mol. Biol. Evol.">
        <title>Extensive trans-specific polymorphism at the mating type locus of the root decay fungus heterobasidion.</title>
        <authorList>
            <person name="van Diepen L.T."/>
            <person name="Olson A."/>
            <person name="Ihrmark K."/>
            <person name="Stenlid J."/>
            <person name="James T.Y."/>
        </authorList>
    </citation>
    <scope>NUCLEOTIDE SEQUENCE</scope>
    <source>
        <strain evidence="2">Fas_11</strain>
    </source>
</reference>
<evidence type="ECO:0000313" key="2">
    <source>
        <dbReference type="EMBL" id="AGS09329.1"/>
    </source>
</evidence>
<feature type="compositionally biased region" description="Polar residues" evidence="1">
    <location>
        <begin position="429"/>
        <end position="439"/>
    </location>
</feature>
<accession>S5R7F7</accession>
<name>S5R7F7_9AGAM</name>
<dbReference type="AlphaFoldDB" id="S5R7F7"/>
<feature type="region of interest" description="Disordered" evidence="1">
    <location>
        <begin position="391"/>
        <end position="447"/>
    </location>
</feature>
<feature type="compositionally biased region" description="Low complexity" evidence="1">
    <location>
        <begin position="360"/>
        <end position="373"/>
    </location>
</feature>